<dbReference type="InterPro" id="IPR001509">
    <property type="entry name" value="Epimerase_deHydtase"/>
</dbReference>
<gene>
    <name evidence="4" type="ORF">ACFQZM_31940</name>
</gene>
<reference evidence="5" key="1">
    <citation type="journal article" date="2019" name="Int. J. Syst. Evol. Microbiol.">
        <title>The Global Catalogue of Microorganisms (GCM) 10K type strain sequencing project: providing services to taxonomists for standard genome sequencing and annotation.</title>
        <authorList>
            <consortium name="The Broad Institute Genomics Platform"/>
            <consortium name="The Broad Institute Genome Sequencing Center for Infectious Disease"/>
            <person name="Wu L."/>
            <person name="Ma J."/>
        </authorList>
    </citation>
    <scope>NUCLEOTIDE SEQUENCE [LARGE SCALE GENOMIC DNA]</scope>
    <source>
        <strain evidence="5">JCM 9371</strain>
    </source>
</reference>
<keyword evidence="1" id="KW-0560">Oxidoreductase</keyword>
<name>A0ABW2XUG8_9ACTN</name>
<comment type="caution">
    <text evidence="4">The sequence shown here is derived from an EMBL/GenBank/DDBJ whole genome shotgun (WGS) entry which is preliminary data.</text>
</comment>
<dbReference type="SUPFAM" id="SSF51735">
    <property type="entry name" value="NAD(P)-binding Rossmann-fold domains"/>
    <property type="match status" value="1"/>
</dbReference>
<dbReference type="Pfam" id="PF01370">
    <property type="entry name" value="Epimerase"/>
    <property type="match status" value="1"/>
</dbReference>
<comment type="similarity">
    <text evidence="2">Belongs to the NAD(P)-dependent epimerase/dehydratase family. Dihydroflavonol-4-reductase subfamily.</text>
</comment>
<keyword evidence="5" id="KW-1185">Reference proteome</keyword>
<evidence type="ECO:0000259" key="3">
    <source>
        <dbReference type="Pfam" id="PF01370"/>
    </source>
</evidence>
<protein>
    <submittedName>
        <fullName evidence="4">SDR family oxidoreductase</fullName>
    </submittedName>
</protein>
<dbReference type="EMBL" id="JBHTGP010000016">
    <property type="protein sequence ID" value="MFD0689138.1"/>
    <property type="molecule type" value="Genomic_DNA"/>
</dbReference>
<dbReference type="CDD" id="cd05227">
    <property type="entry name" value="AR_SDR_e"/>
    <property type="match status" value="1"/>
</dbReference>
<evidence type="ECO:0000256" key="2">
    <source>
        <dbReference type="ARBA" id="ARBA00023445"/>
    </source>
</evidence>
<evidence type="ECO:0000313" key="5">
    <source>
        <dbReference type="Proteomes" id="UP001597063"/>
    </source>
</evidence>
<evidence type="ECO:0000313" key="4">
    <source>
        <dbReference type="EMBL" id="MFD0689138.1"/>
    </source>
</evidence>
<dbReference type="Gene3D" id="3.40.50.720">
    <property type="entry name" value="NAD(P)-binding Rossmann-like Domain"/>
    <property type="match status" value="1"/>
</dbReference>
<evidence type="ECO:0000256" key="1">
    <source>
        <dbReference type="ARBA" id="ARBA00023002"/>
    </source>
</evidence>
<dbReference type="InterPro" id="IPR050425">
    <property type="entry name" value="NAD(P)_dehydrat-like"/>
</dbReference>
<accession>A0ABW2XUG8</accession>
<dbReference type="InterPro" id="IPR036291">
    <property type="entry name" value="NAD(P)-bd_dom_sf"/>
</dbReference>
<dbReference type="RefSeq" id="WP_131757597.1">
    <property type="nucleotide sequence ID" value="NZ_CAACUY010000034.1"/>
</dbReference>
<dbReference type="PANTHER" id="PTHR10366:SF564">
    <property type="entry name" value="STEROL-4-ALPHA-CARBOXYLATE 3-DEHYDROGENASE, DECARBOXYLATING"/>
    <property type="match status" value="1"/>
</dbReference>
<proteinExistence type="inferred from homology"/>
<dbReference type="Proteomes" id="UP001597063">
    <property type="component" value="Unassembled WGS sequence"/>
</dbReference>
<organism evidence="4 5">
    <name type="scientific">Actinomadura fibrosa</name>
    <dbReference type="NCBI Taxonomy" id="111802"/>
    <lineage>
        <taxon>Bacteria</taxon>
        <taxon>Bacillati</taxon>
        <taxon>Actinomycetota</taxon>
        <taxon>Actinomycetes</taxon>
        <taxon>Streptosporangiales</taxon>
        <taxon>Thermomonosporaceae</taxon>
        <taxon>Actinomadura</taxon>
    </lineage>
</organism>
<feature type="domain" description="NAD-dependent epimerase/dehydratase" evidence="3">
    <location>
        <begin position="6"/>
        <end position="244"/>
    </location>
</feature>
<dbReference type="PANTHER" id="PTHR10366">
    <property type="entry name" value="NAD DEPENDENT EPIMERASE/DEHYDRATASE"/>
    <property type="match status" value="1"/>
</dbReference>
<sequence length="343" mass="36955">MSGESVLVTGGSGFVGAHCVLRLLEAGYTVRTTVRSPAREEHVRQLLRAGGAEPGGELGFAFADLTSDDGWASAVRGCDYVLHVASPFPATVPRHEDDLIVPARDGALRVLRAARDAGVRRVVLTSSFAAMSYGHPDTGRTFTEQDWTDLDGPHVSAYAKSKTLAERAAWDFVERDGGSLELAVVNPVGVLGPVLGPELSTSSTLVQRLLNRDMPALPRLSFALTDVRDVADLHVRAMTDPAARGERFLAVAGATLWIADIARVLRDRLGARVPTREAPDPLVRLASLLDPSLRAVIHELGKVKRASAEKARRLLGWQPRSNEDLIVDSARSLIRFGLVKNPS</sequence>